<proteinExistence type="predicted"/>
<name>A0A151JYR7_9HYME</name>
<protein>
    <recommendedName>
        <fullName evidence="3">DDE Tnp4 domain-containing protein</fullName>
    </recommendedName>
</protein>
<evidence type="ECO:0008006" key="3">
    <source>
        <dbReference type="Google" id="ProtNLM"/>
    </source>
</evidence>
<evidence type="ECO:0000313" key="2">
    <source>
        <dbReference type="Proteomes" id="UP000078541"/>
    </source>
</evidence>
<accession>A0A151JYR7</accession>
<sequence>MFTFCVSVTVRNTNMKKSSNFKTLRKSFSMHKRLMDLEPNYGKKTIIADRSYCNVLFLNKEEIDCKIPPVFKRDESQHTIRATNESRLITKSRWVVEARNGHIKQYSVLRHDGIISTTHIPNLRDFYFIAGAIINCYRNLILMKEATLELAHRMIEKVNTPNVVQARIEQEKLFRKNAVWNKLN</sequence>
<dbReference type="EMBL" id="KQ981453">
    <property type="protein sequence ID" value="KYN41583.1"/>
    <property type="molecule type" value="Genomic_DNA"/>
</dbReference>
<dbReference type="Proteomes" id="UP000078541">
    <property type="component" value="Unassembled WGS sequence"/>
</dbReference>
<keyword evidence="2" id="KW-1185">Reference proteome</keyword>
<dbReference type="AlphaFoldDB" id="A0A151JYR7"/>
<reference evidence="1 2" key="1">
    <citation type="submission" date="2016-03" db="EMBL/GenBank/DDBJ databases">
        <title>Trachymyrmex septentrionalis WGS genome.</title>
        <authorList>
            <person name="Nygaard S."/>
            <person name="Hu H."/>
            <person name="Boomsma J."/>
            <person name="Zhang G."/>
        </authorList>
    </citation>
    <scope>NUCLEOTIDE SEQUENCE [LARGE SCALE GENOMIC DNA]</scope>
    <source>
        <strain evidence="1">Tsep2-gDNA-1</strain>
        <tissue evidence="1">Whole body</tissue>
    </source>
</reference>
<gene>
    <name evidence="1" type="ORF">ALC56_03995</name>
</gene>
<evidence type="ECO:0000313" key="1">
    <source>
        <dbReference type="EMBL" id="KYN41583.1"/>
    </source>
</evidence>
<organism evidence="1 2">
    <name type="scientific">Trachymyrmex septentrionalis</name>
    <dbReference type="NCBI Taxonomy" id="34720"/>
    <lineage>
        <taxon>Eukaryota</taxon>
        <taxon>Metazoa</taxon>
        <taxon>Ecdysozoa</taxon>
        <taxon>Arthropoda</taxon>
        <taxon>Hexapoda</taxon>
        <taxon>Insecta</taxon>
        <taxon>Pterygota</taxon>
        <taxon>Neoptera</taxon>
        <taxon>Endopterygota</taxon>
        <taxon>Hymenoptera</taxon>
        <taxon>Apocrita</taxon>
        <taxon>Aculeata</taxon>
        <taxon>Formicoidea</taxon>
        <taxon>Formicidae</taxon>
        <taxon>Myrmicinae</taxon>
        <taxon>Trachymyrmex</taxon>
    </lineage>
</organism>